<sequence>MEKRFEINEQGLSIRCKLFYEKELQQIENVVIVLHGFGSSKDLKSNTKFGERLSSKYKGYAALAFDFPCHGDDARKKLSVEESITYLQLVIDYAKTSLNAKNLYAYGTSFGGYLTLKYLAEKGNPFRKIALRAPAVQIYHSLMNRLSEEERQKLAKGREILWGLIAR</sequence>
<dbReference type="SUPFAM" id="SSF53474">
    <property type="entry name" value="alpha/beta-Hydrolases"/>
    <property type="match status" value="1"/>
</dbReference>
<dbReference type="GO" id="GO:0016740">
    <property type="term" value="F:transferase activity"/>
    <property type="evidence" value="ECO:0007669"/>
    <property type="project" value="UniProtKB-KW"/>
</dbReference>
<dbReference type="Pfam" id="PF12146">
    <property type="entry name" value="Hydrolase_4"/>
    <property type="match status" value="1"/>
</dbReference>
<dbReference type="Proteomes" id="UP000254802">
    <property type="component" value="Unassembled WGS sequence"/>
</dbReference>
<proteinExistence type="predicted"/>
<feature type="domain" description="Serine aminopeptidase S33" evidence="1">
    <location>
        <begin position="26"/>
        <end position="148"/>
    </location>
</feature>
<dbReference type="STRING" id="75985.WC39_09315"/>
<organism evidence="2 3">
    <name type="scientific">Mannheimia haemolytica</name>
    <name type="common">Pasteurella haemolytica</name>
    <dbReference type="NCBI Taxonomy" id="75985"/>
    <lineage>
        <taxon>Bacteria</taxon>
        <taxon>Pseudomonadati</taxon>
        <taxon>Pseudomonadota</taxon>
        <taxon>Gammaproteobacteria</taxon>
        <taxon>Pasteurellales</taxon>
        <taxon>Pasteurellaceae</taxon>
        <taxon>Mannheimia</taxon>
    </lineage>
</organism>
<protein>
    <submittedName>
        <fullName evidence="2">Acetoin dehydrogenase E2 subunit dihydrolipoyllysine-residue acetyltransferase</fullName>
    </submittedName>
</protein>
<keyword evidence="2" id="KW-0808">Transferase</keyword>
<accession>A0A378MXR0</accession>
<reference evidence="2 3" key="1">
    <citation type="submission" date="2018-06" db="EMBL/GenBank/DDBJ databases">
        <authorList>
            <consortium name="Pathogen Informatics"/>
            <person name="Doyle S."/>
        </authorList>
    </citation>
    <scope>NUCLEOTIDE SEQUENCE [LARGE SCALE GENOMIC DNA]</scope>
    <source>
        <strain evidence="2 3">NCTC10638</strain>
    </source>
</reference>
<dbReference type="Gene3D" id="3.40.50.1820">
    <property type="entry name" value="alpha/beta hydrolase"/>
    <property type="match status" value="1"/>
</dbReference>
<evidence type="ECO:0000259" key="1">
    <source>
        <dbReference type="Pfam" id="PF12146"/>
    </source>
</evidence>
<gene>
    <name evidence="2" type="ORF">NCTC10638_02178</name>
</gene>
<name>A0A378MXR0_MANHA</name>
<dbReference type="InterPro" id="IPR029058">
    <property type="entry name" value="AB_hydrolase_fold"/>
</dbReference>
<dbReference type="InterPro" id="IPR022742">
    <property type="entry name" value="Hydrolase_4"/>
</dbReference>
<dbReference type="AlphaFoldDB" id="A0A378MXR0"/>
<dbReference type="EMBL" id="UGPN01000002">
    <property type="protein sequence ID" value="STY60971.1"/>
    <property type="molecule type" value="Genomic_DNA"/>
</dbReference>
<evidence type="ECO:0000313" key="2">
    <source>
        <dbReference type="EMBL" id="STY60971.1"/>
    </source>
</evidence>
<evidence type="ECO:0000313" key="3">
    <source>
        <dbReference type="Proteomes" id="UP000254802"/>
    </source>
</evidence>